<feature type="region of interest" description="Disordered" evidence="1">
    <location>
        <begin position="1"/>
        <end position="82"/>
    </location>
</feature>
<dbReference type="HOGENOM" id="CLU_2580644_0_0_1"/>
<gene>
    <name evidence="2" type="ORF">IscW_ISCW006349</name>
</gene>
<feature type="compositionally biased region" description="Basic and acidic residues" evidence="1">
    <location>
        <begin position="71"/>
        <end position="82"/>
    </location>
</feature>
<reference evidence="2" key="1">
    <citation type="submission" date="2008-03" db="EMBL/GenBank/DDBJ databases">
        <title>Annotation of Ixodes scapularis.</title>
        <authorList>
            <consortium name="Ixodes scapularis Genome Project Consortium"/>
            <person name="Caler E."/>
            <person name="Hannick L.I."/>
            <person name="Bidwell S."/>
            <person name="Joardar V."/>
            <person name="Thiagarajan M."/>
            <person name="Amedeo P."/>
            <person name="Galinsky K.J."/>
            <person name="Schobel S."/>
            <person name="Inman J."/>
            <person name="Hostetler J."/>
            <person name="Miller J."/>
            <person name="Hammond M."/>
            <person name="Megy K."/>
            <person name="Lawson D."/>
            <person name="Kodira C."/>
            <person name="Sutton G."/>
            <person name="Meyer J."/>
            <person name="Hill C.A."/>
            <person name="Birren B."/>
            <person name="Nene V."/>
            <person name="Collins F."/>
            <person name="Alarcon-Chaidez F."/>
            <person name="Wikel S."/>
            <person name="Strausberg R."/>
        </authorList>
    </citation>
    <scope>NUCLEOTIDE SEQUENCE [LARGE SCALE GENOMIC DNA]</scope>
    <source>
        <strain evidence="2">Wikel colony</strain>
    </source>
</reference>
<feature type="non-terminal residue" evidence="2">
    <location>
        <position position="82"/>
    </location>
</feature>
<protein>
    <submittedName>
        <fullName evidence="2">Uncharacterized protein</fullName>
    </submittedName>
</protein>
<feature type="non-terminal residue" evidence="2">
    <location>
        <position position="1"/>
    </location>
</feature>
<sequence length="82" mass="9222">HRSESRTRPSLRRGNTAHGDLEERVSARHAVWSRERHRTGRALRSAAGGGRLRAEQSQKRRVPALTSAAAGERRTSRDSARR</sequence>
<accession>B7PLD2</accession>
<organism>
    <name type="scientific">Ixodes scapularis</name>
    <name type="common">Black-legged tick</name>
    <name type="synonym">Deer tick</name>
    <dbReference type="NCBI Taxonomy" id="6945"/>
    <lineage>
        <taxon>Eukaryota</taxon>
        <taxon>Metazoa</taxon>
        <taxon>Ecdysozoa</taxon>
        <taxon>Arthropoda</taxon>
        <taxon>Chelicerata</taxon>
        <taxon>Arachnida</taxon>
        <taxon>Acari</taxon>
        <taxon>Parasitiformes</taxon>
        <taxon>Ixodida</taxon>
        <taxon>Ixodoidea</taxon>
        <taxon>Ixodidae</taxon>
        <taxon>Ixodinae</taxon>
        <taxon>Ixodes</taxon>
    </lineage>
</organism>
<evidence type="ECO:0000256" key="1">
    <source>
        <dbReference type="SAM" id="MobiDB-lite"/>
    </source>
</evidence>
<name>B7PLD2_IXOSC</name>
<dbReference type="PaxDb" id="6945-B7PLD2"/>
<proteinExistence type="predicted"/>
<dbReference type="VEuPathDB" id="VectorBase:ISCW006349"/>
<dbReference type="EMBL" id="DS739848">
    <property type="protein sequence ID" value="EEC07404.1"/>
    <property type="molecule type" value="Genomic_DNA"/>
</dbReference>
<evidence type="ECO:0000313" key="2">
    <source>
        <dbReference type="EMBL" id="EEC07404.1"/>
    </source>
</evidence>
<dbReference type="AlphaFoldDB" id="B7PLD2"/>